<keyword evidence="2" id="KW-1185">Reference proteome</keyword>
<evidence type="ECO:0000256" key="1">
    <source>
        <dbReference type="SAM" id="MobiDB-lite"/>
    </source>
</evidence>
<evidence type="ECO:0000313" key="3">
    <source>
        <dbReference type="WBParaSite" id="scaffold8881_cov171.g13445"/>
    </source>
</evidence>
<name>A0A915NAU7_MELJA</name>
<accession>A0A915NAU7</accession>
<feature type="compositionally biased region" description="Basic and acidic residues" evidence="1">
    <location>
        <begin position="258"/>
        <end position="268"/>
    </location>
</feature>
<feature type="region of interest" description="Disordered" evidence="1">
    <location>
        <begin position="233"/>
        <end position="268"/>
    </location>
</feature>
<dbReference type="WBParaSite" id="scaffold8881_cov171.g13445">
    <property type="protein sequence ID" value="scaffold8881_cov171.g13445"/>
    <property type="gene ID" value="scaffold8881_cov171.g13445"/>
</dbReference>
<proteinExistence type="predicted"/>
<dbReference type="Proteomes" id="UP000887561">
    <property type="component" value="Unplaced"/>
</dbReference>
<reference evidence="3" key="1">
    <citation type="submission" date="2022-11" db="UniProtKB">
        <authorList>
            <consortium name="WormBaseParasite"/>
        </authorList>
    </citation>
    <scope>IDENTIFICATION</scope>
</reference>
<organism evidence="2 3">
    <name type="scientific">Meloidogyne javanica</name>
    <name type="common">Root-knot nematode worm</name>
    <dbReference type="NCBI Taxonomy" id="6303"/>
    <lineage>
        <taxon>Eukaryota</taxon>
        <taxon>Metazoa</taxon>
        <taxon>Ecdysozoa</taxon>
        <taxon>Nematoda</taxon>
        <taxon>Chromadorea</taxon>
        <taxon>Rhabditida</taxon>
        <taxon>Tylenchina</taxon>
        <taxon>Tylenchomorpha</taxon>
        <taxon>Tylenchoidea</taxon>
        <taxon>Meloidogynidae</taxon>
        <taxon>Meloidogyninae</taxon>
        <taxon>Meloidogyne</taxon>
        <taxon>Meloidogyne incognita group</taxon>
    </lineage>
</organism>
<dbReference type="AlphaFoldDB" id="A0A915NAU7"/>
<evidence type="ECO:0000313" key="2">
    <source>
        <dbReference type="Proteomes" id="UP000887561"/>
    </source>
</evidence>
<protein>
    <submittedName>
        <fullName evidence="3">Uncharacterized protein</fullName>
    </submittedName>
</protein>
<sequence length="268" mass="30758">MLLLQPDWNVKKNIVPDEFYANDDPILDILVGIGEGILGKHNLSDDNFLQCLVIKIDNAVNYYERIIAGYKIVLDQEIGVNEKNFYLLYHLYALARTLIRMFFQSNYFDTYTTLFSLNTDYLCECSENFGRGPADNAVITNDELTGLDNIAVGNDLYRLFYSEYILNRQDLQSRLQGLLINPYLFDQMGGDIVYNYASTELITLYEEEEYEVKIPELLTRQFNYRQLYSTLRSATRRRRRNGNGGNGGNGRGGPSQRGRRDDASGSGH</sequence>
<feature type="compositionally biased region" description="Gly residues" evidence="1">
    <location>
        <begin position="242"/>
        <end position="255"/>
    </location>
</feature>